<name>A0AAE0SR24_9BIVA</name>
<protein>
    <submittedName>
        <fullName evidence="1">Uncharacterized protein</fullName>
    </submittedName>
</protein>
<comment type="caution">
    <text evidence="1">The sequence shown here is derived from an EMBL/GenBank/DDBJ whole genome shotgun (WGS) entry which is preliminary data.</text>
</comment>
<dbReference type="EMBL" id="JAEAOA010001698">
    <property type="protein sequence ID" value="KAK3596246.1"/>
    <property type="molecule type" value="Genomic_DNA"/>
</dbReference>
<reference evidence="1" key="3">
    <citation type="submission" date="2023-05" db="EMBL/GenBank/DDBJ databases">
        <authorList>
            <person name="Smith C.H."/>
        </authorList>
    </citation>
    <scope>NUCLEOTIDE SEQUENCE</scope>
    <source>
        <strain evidence="1">CHS0354</strain>
        <tissue evidence="1">Mantle</tissue>
    </source>
</reference>
<evidence type="ECO:0000313" key="1">
    <source>
        <dbReference type="EMBL" id="KAK3596246.1"/>
    </source>
</evidence>
<reference evidence="1" key="2">
    <citation type="journal article" date="2021" name="Genome Biol. Evol.">
        <title>Developing a high-quality reference genome for a parasitic bivalve with doubly uniparental inheritance (Bivalvia: Unionida).</title>
        <authorList>
            <person name="Smith C.H."/>
        </authorList>
    </citation>
    <scope>NUCLEOTIDE SEQUENCE</scope>
    <source>
        <strain evidence="1">CHS0354</strain>
        <tissue evidence="1">Mantle</tissue>
    </source>
</reference>
<reference evidence="1" key="1">
    <citation type="journal article" date="2021" name="Genome Biol. Evol.">
        <title>A High-Quality Reference Genome for a Parasitic Bivalve with Doubly Uniparental Inheritance (Bivalvia: Unionida).</title>
        <authorList>
            <person name="Smith C.H."/>
        </authorList>
    </citation>
    <scope>NUCLEOTIDE SEQUENCE</scope>
    <source>
        <strain evidence="1">CHS0354</strain>
    </source>
</reference>
<dbReference type="AlphaFoldDB" id="A0AAE0SR24"/>
<sequence length="202" mass="22801">MAFLGKAELGVREIGVSVDIQSDPRARLMYYLSCMSTVLDLDDSPNLSRLTNYSNYFLSEDETFKLVTFCLLLSPELLLNKCIFQDDDMCGNSENNFFEISAVQQKLLLTDSLVIGGIQRAVRKIMTFKMTWLERYWREPIKELMRQPMTPSIERDANFVFQPAPVSPSSDSVDECCGCCGGKKSAETENVCEGTMAYSPPH</sequence>
<organism evidence="1 2">
    <name type="scientific">Potamilus streckersoni</name>
    <dbReference type="NCBI Taxonomy" id="2493646"/>
    <lineage>
        <taxon>Eukaryota</taxon>
        <taxon>Metazoa</taxon>
        <taxon>Spiralia</taxon>
        <taxon>Lophotrochozoa</taxon>
        <taxon>Mollusca</taxon>
        <taxon>Bivalvia</taxon>
        <taxon>Autobranchia</taxon>
        <taxon>Heteroconchia</taxon>
        <taxon>Palaeoheterodonta</taxon>
        <taxon>Unionida</taxon>
        <taxon>Unionoidea</taxon>
        <taxon>Unionidae</taxon>
        <taxon>Ambleminae</taxon>
        <taxon>Lampsilini</taxon>
        <taxon>Potamilus</taxon>
    </lineage>
</organism>
<keyword evidence="2" id="KW-1185">Reference proteome</keyword>
<evidence type="ECO:0000313" key="2">
    <source>
        <dbReference type="Proteomes" id="UP001195483"/>
    </source>
</evidence>
<gene>
    <name evidence="1" type="ORF">CHS0354_028417</name>
</gene>
<dbReference type="Proteomes" id="UP001195483">
    <property type="component" value="Unassembled WGS sequence"/>
</dbReference>
<proteinExistence type="predicted"/>
<accession>A0AAE0SR24</accession>